<comment type="caution">
    <text evidence="6">The sequence shown here is derived from an EMBL/GenBank/DDBJ whole genome shotgun (WGS) entry which is preliminary data.</text>
</comment>
<dbReference type="Pfam" id="PF01418">
    <property type="entry name" value="HTH_6"/>
    <property type="match status" value="1"/>
</dbReference>
<keyword evidence="3" id="KW-0804">Transcription</keyword>
<dbReference type="PANTHER" id="PTHR30514:SF1">
    <property type="entry name" value="HTH-TYPE TRANSCRIPTIONAL REGULATOR HEXR-RELATED"/>
    <property type="match status" value="1"/>
</dbReference>
<dbReference type="PROSITE" id="PS51071">
    <property type="entry name" value="HTH_RPIR"/>
    <property type="match status" value="1"/>
</dbReference>
<dbReference type="InterPro" id="IPR047640">
    <property type="entry name" value="RpiR-like"/>
</dbReference>
<gene>
    <name evidence="6" type="ORF">FEZ08_05680</name>
</gene>
<reference evidence="6 7" key="1">
    <citation type="submission" date="2019-05" db="EMBL/GenBank/DDBJ databases">
        <title>Culicoidintestinum kansasii gen. nov., sp. nov. from the gastrointestinal tract of the biting midge, Culicoides sonorensis.</title>
        <authorList>
            <person name="Neupane S."/>
            <person name="Ghosh A."/>
            <person name="Gunther S."/>
            <person name="Martin K."/>
            <person name="Zurek L."/>
        </authorList>
    </citation>
    <scope>NUCLEOTIDE SEQUENCE [LARGE SCALE GENOMIC DNA]</scope>
    <source>
        <strain evidence="6 7">CS-1</strain>
    </source>
</reference>
<dbReference type="EMBL" id="VBWP01000004">
    <property type="protein sequence ID" value="TLG74195.1"/>
    <property type="molecule type" value="Genomic_DNA"/>
</dbReference>
<dbReference type="InterPro" id="IPR035472">
    <property type="entry name" value="RpiR-like_SIS"/>
</dbReference>
<dbReference type="CDD" id="cd05013">
    <property type="entry name" value="SIS_RpiR"/>
    <property type="match status" value="1"/>
</dbReference>
<dbReference type="OrthoDB" id="6590756at2"/>
<evidence type="ECO:0000256" key="3">
    <source>
        <dbReference type="ARBA" id="ARBA00023163"/>
    </source>
</evidence>
<dbReference type="InterPro" id="IPR001347">
    <property type="entry name" value="SIS_dom"/>
</dbReference>
<dbReference type="InterPro" id="IPR046348">
    <property type="entry name" value="SIS_dom_sf"/>
</dbReference>
<name>A0A5R8QCE3_9FIRM</name>
<dbReference type="GO" id="GO:0003677">
    <property type="term" value="F:DNA binding"/>
    <property type="evidence" value="ECO:0007669"/>
    <property type="project" value="UniProtKB-KW"/>
</dbReference>
<dbReference type="InterPro" id="IPR000281">
    <property type="entry name" value="HTH_RpiR"/>
</dbReference>
<evidence type="ECO:0000259" key="4">
    <source>
        <dbReference type="PROSITE" id="PS51071"/>
    </source>
</evidence>
<keyword evidence="1" id="KW-0805">Transcription regulation</keyword>
<dbReference type="GO" id="GO:0097367">
    <property type="term" value="F:carbohydrate derivative binding"/>
    <property type="evidence" value="ECO:0007669"/>
    <property type="project" value="InterPro"/>
</dbReference>
<dbReference type="InParanoid" id="A0A5R8QCE3"/>
<dbReference type="SUPFAM" id="SSF53697">
    <property type="entry name" value="SIS domain"/>
    <property type="match status" value="1"/>
</dbReference>
<keyword evidence="7" id="KW-1185">Reference proteome</keyword>
<dbReference type="PANTHER" id="PTHR30514">
    <property type="entry name" value="GLUCOKINASE"/>
    <property type="match status" value="1"/>
</dbReference>
<evidence type="ECO:0000259" key="5">
    <source>
        <dbReference type="PROSITE" id="PS51464"/>
    </source>
</evidence>
<feature type="domain" description="HTH rpiR-type" evidence="4">
    <location>
        <begin position="1"/>
        <end position="75"/>
    </location>
</feature>
<dbReference type="GO" id="GO:1901135">
    <property type="term" value="P:carbohydrate derivative metabolic process"/>
    <property type="evidence" value="ECO:0007669"/>
    <property type="project" value="InterPro"/>
</dbReference>
<evidence type="ECO:0000256" key="2">
    <source>
        <dbReference type="ARBA" id="ARBA00023125"/>
    </source>
</evidence>
<dbReference type="InterPro" id="IPR009057">
    <property type="entry name" value="Homeodomain-like_sf"/>
</dbReference>
<dbReference type="AlphaFoldDB" id="A0A5R8QCE3"/>
<keyword evidence="2" id="KW-0238">DNA-binding</keyword>
<accession>A0A5R8QCE3</accession>
<dbReference type="InterPro" id="IPR036388">
    <property type="entry name" value="WH-like_DNA-bd_sf"/>
</dbReference>
<organism evidence="6 7">
    <name type="scientific">Culicoidibacter larvae</name>
    <dbReference type="NCBI Taxonomy" id="2579976"/>
    <lineage>
        <taxon>Bacteria</taxon>
        <taxon>Bacillati</taxon>
        <taxon>Bacillota</taxon>
        <taxon>Culicoidibacteria</taxon>
        <taxon>Culicoidibacterales</taxon>
        <taxon>Culicoidibacteraceae</taxon>
        <taxon>Culicoidibacter</taxon>
    </lineage>
</organism>
<protein>
    <submittedName>
        <fullName evidence="6">MurR/RpiR family transcriptional regulator</fullName>
    </submittedName>
</protein>
<evidence type="ECO:0000313" key="6">
    <source>
        <dbReference type="EMBL" id="TLG74195.1"/>
    </source>
</evidence>
<dbReference type="SUPFAM" id="SSF46689">
    <property type="entry name" value="Homeodomain-like"/>
    <property type="match status" value="1"/>
</dbReference>
<feature type="domain" description="SIS" evidence="5">
    <location>
        <begin position="124"/>
        <end position="258"/>
    </location>
</feature>
<evidence type="ECO:0000256" key="1">
    <source>
        <dbReference type="ARBA" id="ARBA00023015"/>
    </source>
</evidence>
<dbReference type="GO" id="GO:0003700">
    <property type="term" value="F:DNA-binding transcription factor activity"/>
    <property type="evidence" value="ECO:0007669"/>
    <property type="project" value="InterPro"/>
</dbReference>
<proteinExistence type="predicted"/>
<dbReference type="Proteomes" id="UP000306912">
    <property type="component" value="Unassembled WGS sequence"/>
</dbReference>
<dbReference type="Gene3D" id="1.10.10.10">
    <property type="entry name" value="Winged helix-like DNA-binding domain superfamily/Winged helix DNA-binding domain"/>
    <property type="match status" value="1"/>
</dbReference>
<dbReference type="RefSeq" id="WP_138190747.1">
    <property type="nucleotide sequence ID" value="NZ_VBWP01000004.1"/>
</dbReference>
<sequence length="280" mass="31836">MKFQEQLYNAELTDSEIRIADFIISNPAKLESLTIQVLARSTYTSNASIIRFANKLGWRGFSEMKIDLIKAREVQKYTLAEINPNVPFEDNASIDQIAQDIMHLMQRAVVESNQFIDEAAIFQATKLLYDAERIFIFASGDSQVRAESFQNKLWKINKYPIIANERGETSVNGANLTPKDCAFFISYTTKSANSNRIARRLRASGVPTILLTARAESNLGKNADVILQVPQMEVSELMKIATFASQTAFDYVLNVLFSTLYQIDYQKNNARQHILDREQR</sequence>
<dbReference type="Gene3D" id="3.40.50.10490">
    <property type="entry name" value="Glucose-6-phosphate isomerase like protein, domain 1"/>
    <property type="match status" value="1"/>
</dbReference>
<dbReference type="PROSITE" id="PS51464">
    <property type="entry name" value="SIS"/>
    <property type="match status" value="1"/>
</dbReference>
<dbReference type="Pfam" id="PF01380">
    <property type="entry name" value="SIS"/>
    <property type="match status" value="1"/>
</dbReference>
<evidence type="ECO:0000313" key="7">
    <source>
        <dbReference type="Proteomes" id="UP000306912"/>
    </source>
</evidence>